<sequence>MSSAATDPAASATANNKGTASDASPAADKGKGKVADAMEDDEEEEEEEEDDDEEEESEDEEEESFAEIDTSAIRPSRTRGVKVDYTSPEALAKAGLTAEDNDDEDDEDVKMKDD</sequence>
<proteinExistence type="inferred from homology"/>
<dbReference type="GO" id="GO:0005634">
    <property type="term" value="C:nucleus"/>
    <property type="evidence" value="ECO:0007669"/>
    <property type="project" value="UniProtKB-SubCell"/>
</dbReference>
<keyword evidence="5" id="KW-0539">Nucleus</keyword>
<organism evidence="8 9">
    <name type="scientific">Mycena belliarum</name>
    <dbReference type="NCBI Taxonomy" id="1033014"/>
    <lineage>
        <taxon>Eukaryota</taxon>
        <taxon>Fungi</taxon>
        <taxon>Dikarya</taxon>
        <taxon>Basidiomycota</taxon>
        <taxon>Agaricomycotina</taxon>
        <taxon>Agaricomycetes</taxon>
        <taxon>Agaricomycetidae</taxon>
        <taxon>Agaricales</taxon>
        <taxon>Marasmiineae</taxon>
        <taxon>Mycenaceae</taxon>
        <taxon>Mycena</taxon>
    </lineage>
</organism>
<dbReference type="AlphaFoldDB" id="A0AAD6XLR6"/>
<evidence type="ECO:0000256" key="1">
    <source>
        <dbReference type="ARBA" id="ARBA00002212"/>
    </source>
</evidence>
<evidence type="ECO:0000256" key="4">
    <source>
        <dbReference type="ARBA" id="ARBA00023186"/>
    </source>
</evidence>
<feature type="compositionally biased region" description="Acidic residues" evidence="6">
    <location>
        <begin position="37"/>
        <end position="66"/>
    </location>
</feature>
<gene>
    <name evidence="8" type="ORF">B0H15DRAFT_933561</name>
</gene>
<feature type="compositionally biased region" description="Acidic residues" evidence="6">
    <location>
        <begin position="99"/>
        <end position="108"/>
    </location>
</feature>
<name>A0AAD6XLR6_9AGAR</name>
<accession>A0AAD6XLR6</accession>
<feature type="domain" description="Histone chaperone" evidence="7">
    <location>
        <begin position="60"/>
        <end position="90"/>
    </location>
</feature>
<comment type="caution">
    <text evidence="8">The sequence shown here is derived from an EMBL/GenBank/DDBJ whole genome shotgun (WGS) entry which is preliminary data.</text>
</comment>
<dbReference type="InterPro" id="IPR019098">
    <property type="entry name" value="Histone_chaperone_domain_CHZ"/>
</dbReference>
<comment type="subcellular location">
    <subcellularLocation>
        <location evidence="2">Nucleus</location>
    </subcellularLocation>
</comment>
<comment type="similarity">
    <text evidence="3">Belongs to the CHZ1 family.</text>
</comment>
<evidence type="ECO:0000259" key="7">
    <source>
        <dbReference type="Pfam" id="PF09649"/>
    </source>
</evidence>
<feature type="compositionally biased region" description="Low complexity" evidence="6">
    <location>
        <begin position="1"/>
        <end position="14"/>
    </location>
</feature>
<comment type="function">
    <text evidence="1">Forms a chaperone-bound H2A.Z-H2B complex that acts as a source for SWR1 complex-dependent H2A to H2A.Z histone replacement in chromatin.</text>
</comment>
<dbReference type="Pfam" id="PF09649">
    <property type="entry name" value="CHZ"/>
    <property type="match status" value="1"/>
</dbReference>
<evidence type="ECO:0000256" key="3">
    <source>
        <dbReference type="ARBA" id="ARBA00008057"/>
    </source>
</evidence>
<feature type="region of interest" description="Disordered" evidence="6">
    <location>
        <begin position="1"/>
        <end position="114"/>
    </location>
</feature>
<evidence type="ECO:0000256" key="2">
    <source>
        <dbReference type="ARBA" id="ARBA00004123"/>
    </source>
</evidence>
<evidence type="ECO:0000313" key="9">
    <source>
        <dbReference type="Proteomes" id="UP001222325"/>
    </source>
</evidence>
<evidence type="ECO:0000313" key="8">
    <source>
        <dbReference type="EMBL" id="KAJ7079056.1"/>
    </source>
</evidence>
<keyword evidence="9" id="KW-1185">Reference proteome</keyword>
<protein>
    <recommendedName>
        <fullName evidence="7">Histone chaperone domain-containing protein</fullName>
    </recommendedName>
</protein>
<dbReference type="EMBL" id="JARJCN010000062">
    <property type="protein sequence ID" value="KAJ7079056.1"/>
    <property type="molecule type" value="Genomic_DNA"/>
</dbReference>
<evidence type="ECO:0000256" key="6">
    <source>
        <dbReference type="SAM" id="MobiDB-lite"/>
    </source>
</evidence>
<reference evidence="8" key="1">
    <citation type="submission" date="2023-03" db="EMBL/GenBank/DDBJ databases">
        <title>Massive genome expansion in bonnet fungi (Mycena s.s.) driven by repeated elements and novel gene families across ecological guilds.</title>
        <authorList>
            <consortium name="Lawrence Berkeley National Laboratory"/>
            <person name="Harder C.B."/>
            <person name="Miyauchi S."/>
            <person name="Viragh M."/>
            <person name="Kuo A."/>
            <person name="Thoen E."/>
            <person name="Andreopoulos B."/>
            <person name="Lu D."/>
            <person name="Skrede I."/>
            <person name="Drula E."/>
            <person name="Henrissat B."/>
            <person name="Morin E."/>
            <person name="Kohler A."/>
            <person name="Barry K."/>
            <person name="LaButti K."/>
            <person name="Morin E."/>
            <person name="Salamov A."/>
            <person name="Lipzen A."/>
            <person name="Mereny Z."/>
            <person name="Hegedus B."/>
            <person name="Baldrian P."/>
            <person name="Stursova M."/>
            <person name="Weitz H."/>
            <person name="Taylor A."/>
            <person name="Grigoriev I.V."/>
            <person name="Nagy L.G."/>
            <person name="Martin F."/>
            <person name="Kauserud H."/>
        </authorList>
    </citation>
    <scope>NUCLEOTIDE SEQUENCE</scope>
    <source>
        <strain evidence="8">CBHHK173m</strain>
    </source>
</reference>
<keyword evidence="4" id="KW-0143">Chaperone</keyword>
<evidence type="ECO:0000256" key="5">
    <source>
        <dbReference type="ARBA" id="ARBA00023242"/>
    </source>
</evidence>
<dbReference type="Proteomes" id="UP001222325">
    <property type="component" value="Unassembled WGS sequence"/>
</dbReference>